<proteinExistence type="predicted"/>
<gene>
    <name evidence="2" type="ORF">SAMN05192581_1001256</name>
</gene>
<feature type="transmembrane region" description="Helical" evidence="1">
    <location>
        <begin position="109"/>
        <end position="127"/>
    </location>
</feature>
<sequence length="410" mass="47346">MNHYIYSPIFIFLVGALSSLIVPFVGELSGAFFLILLSAPLWLSKIELRNDIIRSSLKIFIILLLTQIITDVFHDNLFVDKLRGVAVVINGMFFFFFFFVVYSQKLDLVKWYVLGSIISPFLFPSSFSESLEATYSEENVTYFKFVLVPFITNVMTLFMLFTKNPRKHLWLALSMIATGCIFIILGARSGGLILLSTGILFYYIKRKKLSLRKLKRQLLVVTLIMYLFYVLLYVPLVVSGSLRAGNTKQLSKSANPYNPIEILKIGRTDSLVPFYAFLDNPITGWGYLALDPGQKYAKLLFEMGEGDNFERVANHYFRIPGHSVIFYFACAYGFIALICVWLLYYRSVRLTFYSFLCNDRYLLYRMICLTTVTWHLFFSPLPHFKYLPSFFAYLMVSSMAAIKAERNKNI</sequence>
<feature type="transmembrane region" description="Helical" evidence="1">
    <location>
        <begin position="20"/>
        <end position="43"/>
    </location>
</feature>
<accession>A0A1G6G079</accession>
<keyword evidence="1" id="KW-0472">Membrane</keyword>
<dbReference type="EMBL" id="FMYE01000001">
    <property type="protein sequence ID" value="SDB75368.1"/>
    <property type="molecule type" value="Genomic_DNA"/>
</dbReference>
<feature type="transmembrane region" description="Helical" evidence="1">
    <location>
        <begin position="218"/>
        <end position="238"/>
    </location>
</feature>
<evidence type="ECO:0000256" key="1">
    <source>
        <dbReference type="SAM" id="Phobius"/>
    </source>
</evidence>
<feature type="transmembrane region" description="Helical" evidence="1">
    <location>
        <begin position="324"/>
        <end position="345"/>
    </location>
</feature>
<dbReference type="AlphaFoldDB" id="A0A1G6G079"/>
<evidence type="ECO:0000313" key="2">
    <source>
        <dbReference type="EMBL" id="SDB75368.1"/>
    </source>
</evidence>
<feature type="transmembrane region" description="Helical" evidence="1">
    <location>
        <begin position="361"/>
        <end position="378"/>
    </location>
</feature>
<feature type="transmembrane region" description="Helical" evidence="1">
    <location>
        <begin position="55"/>
        <end position="73"/>
    </location>
</feature>
<dbReference type="RefSeq" id="WP_074556488.1">
    <property type="nucleotide sequence ID" value="NZ_FMYE01000001.1"/>
</dbReference>
<feature type="transmembrane region" description="Helical" evidence="1">
    <location>
        <begin position="168"/>
        <end position="185"/>
    </location>
</feature>
<organism evidence="2 3">
    <name type="scientific">Bacteroides ovatus</name>
    <dbReference type="NCBI Taxonomy" id="28116"/>
    <lineage>
        <taxon>Bacteria</taxon>
        <taxon>Pseudomonadati</taxon>
        <taxon>Bacteroidota</taxon>
        <taxon>Bacteroidia</taxon>
        <taxon>Bacteroidales</taxon>
        <taxon>Bacteroidaceae</taxon>
        <taxon>Bacteroides</taxon>
    </lineage>
</organism>
<keyword evidence="1" id="KW-0812">Transmembrane</keyword>
<feature type="transmembrane region" description="Helical" evidence="1">
    <location>
        <begin position="85"/>
        <end position="102"/>
    </location>
</feature>
<evidence type="ECO:0000313" key="3">
    <source>
        <dbReference type="Proteomes" id="UP000183670"/>
    </source>
</evidence>
<dbReference type="Proteomes" id="UP000183670">
    <property type="component" value="Unassembled WGS sequence"/>
</dbReference>
<feature type="transmembrane region" description="Helical" evidence="1">
    <location>
        <begin position="142"/>
        <end position="161"/>
    </location>
</feature>
<feature type="transmembrane region" description="Helical" evidence="1">
    <location>
        <begin position="191"/>
        <end position="206"/>
    </location>
</feature>
<evidence type="ECO:0008006" key="4">
    <source>
        <dbReference type="Google" id="ProtNLM"/>
    </source>
</evidence>
<name>A0A1G6G079_BACOV</name>
<protein>
    <recommendedName>
        <fullName evidence="4">O-antigen ligase family protein</fullName>
    </recommendedName>
</protein>
<keyword evidence="1" id="KW-1133">Transmembrane helix</keyword>
<reference evidence="2 3" key="1">
    <citation type="submission" date="2016-10" db="EMBL/GenBank/DDBJ databases">
        <authorList>
            <person name="de Groot N.N."/>
        </authorList>
    </citation>
    <scope>NUCLEOTIDE SEQUENCE [LARGE SCALE GENOMIC DNA]</scope>
    <source>
        <strain evidence="2 3">NLAE-zl-C500</strain>
    </source>
</reference>